<dbReference type="Pfam" id="PF01522">
    <property type="entry name" value="Polysacc_deac_1"/>
    <property type="match status" value="1"/>
</dbReference>
<dbReference type="PROSITE" id="PS51677">
    <property type="entry name" value="NODB"/>
    <property type="match status" value="1"/>
</dbReference>
<evidence type="ECO:0000256" key="2">
    <source>
        <dbReference type="ARBA" id="ARBA00022801"/>
    </source>
</evidence>
<accession>A0ABP7YAB0</accession>
<dbReference type="EMBL" id="BAABDO010000012">
    <property type="protein sequence ID" value="GAA4133153.1"/>
    <property type="molecule type" value="Genomic_DNA"/>
</dbReference>
<dbReference type="Gene3D" id="3.20.20.370">
    <property type="entry name" value="Glycoside hydrolase/deacetylase"/>
    <property type="match status" value="1"/>
</dbReference>
<proteinExistence type="predicted"/>
<comment type="caution">
    <text evidence="6">The sequence shown here is derived from an EMBL/GenBank/DDBJ whole genome shotgun (WGS) entry which is preliminary data.</text>
</comment>
<feature type="domain" description="NodB homology" evidence="5">
    <location>
        <begin position="97"/>
        <end position="270"/>
    </location>
</feature>
<evidence type="ECO:0000313" key="6">
    <source>
        <dbReference type="EMBL" id="GAA4133153.1"/>
    </source>
</evidence>
<dbReference type="CDD" id="cd10954">
    <property type="entry name" value="CE4_CtAXE_like"/>
    <property type="match status" value="1"/>
</dbReference>
<feature type="compositionally biased region" description="Basic and acidic residues" evidence="3">
    <location>
        <begin position="64"/>
        <end position="75"/>
    </location>
</feature>
<evidence type="ECO:0000259" key="5">
    <source>
        <dbReference type="PROSITE" id="PS51677"/>
    </source>
</evidence>
<dbReference type="PANTHER" id="PTHR10587">
    <property type="entry name" value="GLYCOSYL TRANSFERASE-RELATED"/>
    <property type="match status" value="1"/>
</dbReference>
<dbReference type="InterPro" id="IPR011330">
    <property type="entry name" value="Glyco_hydro/deAcase_b/a-brl"/>
</dbReference>
<sequence length="290" mass="31463">MRGRAGVVVALLGLVLAAGCAQSAVQRAEPTRARDAGKRTGDPSPSASAEPEPDPDPATTPAAHENHLVPQRDEPGPSPDEEPPAPPPARVDCSVRKCVALTFDDGPGAYTGLLLDRLRAARVHATFFLLGQNVAGHRDLVRRMVEEGHEVGNHSWSHPDLTTLPTWEVRAQVRRTQQAVQDVTGVAPALFRPPYGAVDERVANAVDMPLILWSVDTLDWLHRDVRRNITAGVREPRRGGIVLFHDIHRPTVAAVPSVLEGLRERGFTFVTVSELFGGRPLVPGHRYAGR</sequence>
<dbReference type="PANTHER" id="PTHR10587:SF133">
    <property type="entry name" value="CHITIN DEACETYLASE 1-RELATED"/>
    <property type="match status" value="1"/>
</dbReference>
<evidence type="ECO:0000256" key="3">
    <source>
        <dbReference type="SAM" id="MobiDB-lite"/>
    </source>
</evidence>
<feature type="signal peptide" evidence="4">
    <location>
        <begin position="1"/>
        <end position="23"/>
    </location>
</feature>
<keyword evidence="4" id="KW-0732">Signal</keyword>
<dbReference type="SUPFAM" id="SSF88713">
    <property type="entry name" value="Glycoside hydrolase/deacetylase"/>
    <property type="match status" value="1"/>
</dbReference>
<evidence type="ECO:0000256" key="4">
    <source>
        <dbReference type="SAM" id="SignalP"/>
    </source>
</evidence>
<evidence type="ECO:0000313" key="7">
    <source>
        <dbReference type="Proteomes" id="UP001500266"/>
    </source>
</evidence>
<feature type="compositionally biased region" description="Basic and acidic residues" evidence="3">
    <location>
        <begin position="29"/>
        <end position="41"/>
    </location>
</feature>
<name>A0ABP7YAB0_9ACTN</name>
<protein>
    <recommendedName>
        <fullName evidence="5">NodB homology domain-containing protein</fullName>
    </recommendedName>
</protein>
<dbReference type="InterPro" id="IPR002509">
    <property type="entry name" value="NODB_dom"/>
</dbReference>
<organism evidence="6 7">
    <name type="scientific">Actinomadura keratinilytica</name>
    <dbReference type="NCBI Taxonomy" id="547461"/>
    <lineage>
        <taxon>Bacteria</taxon>
        <taxon>Bacillati</taxon>
        <taxon>Actinomycetota</taxon>
        <taxon>Actinomycetes</taxon>
        <taxon>Streptosporangiales</taxon>
        <taxon>Thermomonosporaceae</taxon>
        <taxon>Actinomadura</taxon>
    </lineage>
</organism>
<feature type="chain" id="PRO_5045595714" description="NodB homology domain-containing protein" evidence="4">
    <location>
        <begin position="24"/>
        <end position="290"/>
    </location>
</feature>
<feature type="region of interest" description="Disordered" evidence="3">
    <location>
        <begin position="22"/>
        <end position="91"/>
    </location>
</feature>
<keyword evidence="1" id="KW-0479">Metal-binding</keyword>
<dbReference type="PROSITE" id="PS51257">
    <property type="entry name" value="PROKAR_LIPOPROTEIN"/>
    <property type="match status" value="1"/>
</dbReference>
<keyword evidence="7" id="KW-1185">Reference proteome</keyword>
<reference evidence="7" key="1">
    <citation type="journal article" date="2019" name="Int. J. Syst. Evol. Microbiol.">
        <title>The Global Catalogue of Microorganisms (GCM) 10K type strain sequencing project: providing services to taxonomists for standard genome sequencing and annotation.</title>
        <authorList>
            <consortium name="The Broad Institute Genomics Platform"/>
            <consortium name="The Broad Institute Genome Sequencing Center for Infectious Disease"/>
            <person name="Wu L."/>
            <person name="Ma J."/>
        </authorList>
    </citation>
    <scope>NUCLEOTIDE SEQUENCE [LARGE SCALE GENOMIC DNA]</scope>
    <source>
        <strain evidence="7">JCM 17316</strain>
    </source>
</reference>
<dbReference type="Proteomes" id="UP001500266">
    <property type="component" value="Unassembled WGS sequence"/>
</dbReference>
<evidence type="ECO:0000256" key="1">
    <source>
        <dbReference type="ARBA" id="ARBA00022723"/>
    </source>
</evidence>
<gene>
    <name evidence="6" type="ORF">GCM10022416_13710</name>
</gene>
<keyword evidence="2" id="KW-0378">Hydrolase</keyword>
<dbReference type="InterPro" id="IPR050248">
    <property type="entry name" value="Polysacc_deacetylase_ArnD"/>
</dbReference>